<reference evidence="1" key="1">
    <citation type="submission" date="2022-08" db="UniProtKB">
        <authorList>
            <consortium name="EnsemblMetazoa"/>
        </authorList>
    </citation>
    <scope>IDENTIFICATION</scope>
    <source>
        <strain evidence="1">Israel</strain>
    </source>
</reference>
<name>A0A1B0DMM6_PHLPP</name>
<dbReference type="EMBL" id="AJVK01007016">
    <property type="status" value="NOT_ANNOTATED_CDS"/>
    <property type="molecule type" value="Genomic_DNA"/>
</dbReference>
<dbReference type="VEuPathDB" id="VectorBase:PPAPM1_012188"/>
<proteinExistence type="predicted"/>
<evidence type="ECO:0000313" key="1">
    <source>
        <dbReference type="EnsemblMetazoa" id="PPAI009618-PA"/>
    </source>
</evidence>
<dbReference type="VEuPathDB" id="VectorBase:PPAI009618"/>
<keyword evidence="2" id="KW-1185">Reference proteome</keyword>
<dbReference type="EnsemblMetazoa" id="PPAI009618-RA">
    <property type="protein sequence ID" value="PPAI009618-PA"/>
    <property type="gene ID" value="PPAI009618"/>
</dbReference>
<dbReference type="AlphaFoldDB" id="A0A1B0DMM6"/>
<evidence type="ECO:0000313" key="2">
    <source>
        <dbReference type="Proteomes" id="UP000092462"/>
    </source>
</evidence>
<protein>
    <submittedName>
        <fullName evidence="1">Uncharacterized protein</fullName>
    </submittedName>
</protein>
<dbReference type="Proteomes" id="UP000092462">
    <property type="component" value="Unassembled WGS sequence"/>
</dbReference>
<dbReference type="EMBL" id="AJVK01007017">
    <property type="status" value="NOT_ANNOTATED_CDS"/>
    <property type="molecule type" value="Genomic_DNA"/>
</dbReference>
<sequence>MNTQARDFRNLKTCVQEDRLGQVSVSSVVDICKSYAQSEGTIDGNIEKDVKGSVECLQAPIKFICQQIREKIRDVVQRNPANTQEILKITAFYLSIITNIIEFFPGDLLPHSFMILENLFYLQSVKFLVKSDRAEEINKIITTPFMKNIGTLRKNTQFIECLLNANYSHDSERYAFLMISLEMLKAMIKDKNLKDQETAEKSEVIQKIFSVIPK</sequence>
<accession>A0A1B0DMM6</accession>
<organism evidence="1 2">
    <name type="scientific">Phlebotomus papatasi</name>
    <name type="common">Sandfly</name>
    <dbReference type="NCBI Taxonomy" id="29031"/>
    <lineage>
        <taxon>Eukaryota</taxon>
        <taxon>Metazoa</taxon>
        <taxon>Ecdysozoa</taxon>
        <taxon>Arthropoda</taxon>
        <taxon>Hexapoda</taxon>
        <taxon>Insecta</taxon>
        <taxon>Pterygota</taxon>
        <taxon>Neoptera</taxon>
        <taxon>Endopterygota</taxon>
        <taxon>Diptera</taxon>
        <taxon>Nematocera</taxon>
        <taxon>Psychodoidea</taxon>
        <taxon>Psychodidae</taxon>
        <taxon>Phlebotomus</taxon>
        <taxon>Phlebotomus</taxon>
    </lineage>
</organism>